<comment type="caution">
    <text evidence="1">The sequence shown here is derived from an EMBL/GenBank/DDBJ whole genome shotgun (WGS) entry which is preliminary data.</text>
</comment>
<gene>
    <name evidence="1" type="ORF">DWZ89_10750</name>
</gene>
<dbReference type="AlphaFoldDB" id="A0A3E2T811"/>
<protein>
    <submittedName>
        <fullName evidence="1">Uncharacterized protein</fullName>
    </submittedName>
</protein>
<accession>A0A3E2T811</accession>
<dbReference type="EMBL" id="QVEQ01000010">
    <property type="protein sequence ID" value="RGB70457.1"/>
    <property type="molecule type" value="Genomic_DNA"/>
</dbReference>
<evidence type="ECO:0000313" key="2">
    <source>
        <dbReference type="Proteomes" id="UP000261140"/>
    </source>
</evidence>
<dbReference type="Proteomes" id="UP000261140">
    <property type="component" value="Unassembled WGS sequence"/>
</dbReference>
<reference evidence="1 2" key="1">
    <citation type="submission" date="2018-08" db="EMBL/GenBank/DDBJ databases">
        <title>A genome reference for cultivated species of the human gut microbiota.</title>
        <authorList>
            <person name="Zou Y."/>
            <person name="Xue W."/>
            <person name="Luo G."/>
        </authorList>
    </citation>
    <scope>NUCLEOTIDE SEQUENCE [LARGE SCALE GENOMIC DNA]</scope>
    <source>
        <strain evidence="1 2">AF36-11AT</strain>
    </source>
</reference>
<name>A0A3E2T811_9FIRM</name>
<organism evidence="1 2">
    <name type="scientific">Faecalibacterium prausnitzii</name>
    <dbReference type="NCBI Taxonomy" id="853"/>
    <lineage>
        <taxon>Bacteria</taxon>
        <taxon>Bacillati</taxon>
        <taxon>Bacillota</taxon>
        <taxon>Clostridia</taxon>
        <taxon>Eubacteriales</taxon>
        <taxon>Oscillospiraceae</taxon>
        <taxon>Faecalibacterium</taxon>
    </lineage>
</organism>
<sequence>MFNCASLLILDSSFEVLSPIKQGQNLQIYIELVVVFVVGAGEDVEKSENVWNDAAPWFSTGL</sequence>
<proteinExistence type="predicted"/>
<evidence type="ECO:0000313" key="1">
    <source>
        <dbReference type="EMBL" id="RGB70457.1"/>
    </source>
</evidence>